<evidence type="ECO:0000256" key="1">
    <source>
        <dbReference type="ARBA" id="ARBA00004167"/>
    </source>
</evidence>
<proteinExistence type="predicted"/>
<dbReference type="PATRIC" id="fig|1141660.3.peg.87"/>
<evidence type="ECO:0000256" key="4">
    <source>
        <dbReference type="ARBA" id="ARBA00023136"/>
    </source>
</evidence>
<dbReference type="RefSeq" id="WP_008913994.1">
    <property type="nucleotide sequence ID" value="NZ_CM001773.1"/>
</dbReference>
<dbReference type="GO" id="GO:0097347">
    <property type="term" value="C:TAM protein secretion complex"/>
    <property type="evidence" value="ECO:0007669"/>
    <property type="project" value="TreeGrafter"/>
</dbReference>
<evidence type="ECO:0000256" key="2">
    <source>
        <dbReference type="ARBA" id="ARBA00022692"/>
    </source>
</evidence>
<protein>
    <recommendedName>
        <fullName evidence="5">Translocation and assembly module TamB C-terminal domain-containing protein</fullName>
    </recommendedName>
</protein>
<dbReference type="Pfam" id="PF04357">
    <property type="entry name" value="TamB"/>
    <property type="match status" value="1"/>
</dbReference>
<reference evidence="6 7" key="1">
    <citation type="journal article" date="2012" name="BMC Genomics">
        <title>Comparative genomics of bacteria in the genus Providencia isolated from wild Drosophila melanogaster.</title>
        <authorList>
            <person name="Galac M.R."/>
            <person name="Lazzaro B.P."/>
        </authorList>
    </citation>
    <scope>NUCLEOTIDE SEQUENCE [LARGE SCALE GENOMIC DNA]</scope>
    <source>
        <strain evidence="6 7">DSM 19967</strain>
    </source>
</reference>
<evidence type="ECO:0000313" key="6">
    <source>
        <dbReference type="EMBL" id="EKT61564.1"/>
    </source>
</evidence>
<dbReference type="GO" id="GO:0005886">
    <property type="term" value="C:plasma membrane"/>
    <property type="evidence" value="ECO:0007669"/>
    <property type="project" value="InterPro"/>
</dbReference>
<comment type="subcellular location">
    <subcellularLocation>
        <location evidence="1">Membrane</location>
        <topology evidence="1">Single-pass membrane protein</topology>
    </subcellularLocation>
</comment>
<feature type="domain" description="Translocation and assembly module TamB C-terminal" evidence="5">
    <location>
        <begin position="926"/>
        <end position="1260"/>
    </location>
</feature>
<dbReference type="OrthoDB" id="5555605at2"/>
<keyword evidence="4" id="KW-0472">Membrane</keyword>
<organism evidence="6 7">
    <name type="scientific">Providencia sneebia DSM 19967</name>
    <dbReference type="NCBI Taxonomy" id="1141660"/>
    <lineage>
        <taxon>Bacteria</taxon>
        <taxon>Pseudomonadati</taxon>
        <taxon>Pseudomonadota</taxon>
        <taxon>Gammaproteobacteria</taxon>
        <taxon>Enterobacterales</taxon>
        <taxon>Morganellaceae</taxon>
        <taxon>Providencia</taxon>
    </lineage>
</organism>
<dbReference type="HOGENOM" id="CLU_002338_0_1_6"/>
<name>K8WLX7_9GAMM</name>
<dbReference type="PANTHER" id="PTHR36985:SF1">
    <property type="entry name" value="TRANSLOCATION AND ASSEMBLY MODULE SUBUNIT TAMB"/>
    <property type="match status" value="1"/>
</dbReference>
<accession>K8WLX7</accession>
<dbReference type="AlphaFoldDB" id="K8WLX7"/>
<dbReference type="EMBL" id="AKKN01000001">
    <property type="protein sequence ID" value="EKT61564.1"/>
    <property type="molecule type" value="Genomic_DNA"/>
</dbReference>
<dbReference type="Proteomes" id="UP000010290">
    <property type="component" value="Chromosome"/>
</dbReference>
<comment type="caution">
    <text evidence="6">The sequence shown here is derived from an EMBL/GenBank/DDBJ whole genome shotgun (WGS) entry which is preliminary data.</text>
</comment>
<keyword evidence="2" id="KW-0812">Transmembrane</keyword>
<keyword evidence="3" id="KW-1133">Transmembrane helix</keyword>
<evidence type="ECO:0000259" key="5">
    <source>
        <dbReference type="Pfam" id="PF04357"/>
    </source>
</evidence>
<dbReference type="GO" id="GO:0009306">
    <property type="term" value="P:protein secretion"/>
    <property type="evidence" value="ECO:0007669"/>
    <property type="project" value="InterPro"/>
</dbReference>
<evidence type="ECO:0000256" key="3">
    <source>
        <dbReference type="ARBA" id="ARBA00022989"/>
    </source>
</evidence>
<dbReference type="InterPro" id="IPR007452">
    <property type="entry name" value="TamB_C"/>
</dbReference>
<evidence type="ECO:0000313" key="7">
    <source>
        <dbReference type="Proteomes" id="UP000010290"/>
    </source>
</evidence>
<dbReference type="PANTHER" id="PTHR36985">
    <property type="entry name" value="TRANSLOCATION AND ASSEMBLY MODULE SUBUNIT TAMB"/>
    <property type="match status" value="1"/>
</dbReference>
<sequence>MKWMKWLKWISFTILFILVLILGTLGWVLGTQSGLHFALNNAVKFVPGLDIRHIEGDINNLTLEGVKYQMPGVDVDAQKLHLALRLKCLTSRELCIDDLSTENVIVSVDTSKLPPSEETPPSEPLTELNAPLTISLNQLLLTSTQVTVDGTQIDLEKFRTGIHWQKKALTLLPTDIIDLAINLPVNEEKSAEKQPEKPAVEANPNETESLGETLKALFAKPLLAELPEVILPVDLDIKGINGSNLKLTGSQDVVINNLNISLSNNGQDVLLKQFAIDSPQGNVSLSGEVALKEKWPVSLSLTGESHLDDLDGQKVDLSLKGGLLEELALALNLSGPINATLDAQTDLAQADLPIQLTLESQTLSWPLVGEAQYKLDNTRLRLNGRPSAYDLSLRSAITGLDIPPSTLMLDAKGNEQQINLTRLRLAALEGHADITGVADWSKAISWNAVLTLSGINTVKQWPEWPAKVDGKIATRGSLYGGSWQLQIPEIILDGNVKNNILKARGQAEGNAAGQWNIPELKLALGKNQIDVKGSLADKWNLDAKINAPGLGGVLPGLGGVILGDIKLRGDLAAPQVTADLTAKGVKWQDALSVDDIVIKGNISSGDQISGDLSVVVRQLKQADLLISQLTLDAKGTEKQHTVKLNVKGEPVSGHLALAGGFDRQTEVWKGNLSNTLFETPVGDWQLSKPMLLDYANQTQEVTIGTHCWVNTNARLCVPKPIKAGKNGSADIVLERFDLAMLKPFLTDGTRVSGIFSGKANVIWKDDGSMPQAKVDLNGNQIKAVQVLQGTPLPLEFETLTLNAALKNGKADLNWLFKIAGNGQFKGNVHISDLEKRRQLSGNIEINSITLALIKPLLGEKEVANGNLNANLRLGGTANNPLLNGNLSLSALEVKYSMIPFDIKSGNLGIVFNGTNSTMNGQINTPEGYLNISGDADWRNIDAWRAKVMAVGNNLRISMPPMIKVDIQPDIVFEASPTLLTLNGSVTIPWARITVQELPESAVGASSDVVMLDKNLKPIDKVSTPIPIQTDLEIKIGNDVRLDAFGLKARLTGMLKVLQSKHGLNLNGQIDIPSGRFRAYGQDLIVRKGQIQFSGAPDQPFLNLEAIRNPDNTADGVIAGVKVTGLADKPKVEIFSEPAKTQQEALSYLLRGEGLASGDANGSQMTSMLIGLGVAQSGQLVGKIGETFGVSDLALDTQGIGDKSQVVVSGKITNDLQIKYGVGIFDSLATLTLRYRLMPKLYLEAVSGVNQALDLLYQFEF</sequence>
<gene>
    <name evidence="6" type="ORF">OO7_00435</name>
</gene>
<keyword evidence="7" id="KW-1185">Reference proteome</keyword>